<dbReference type="PANTHER" id="PTHR23226">
    <property type="entry name" value="ZINC FINGER AND SCAN DOMAIN-CONTAINING"/>
    <property type="match status" value="1"/>
</dbReference>
<dbReference type="PROSITE" id="PS00028">
    <property type="entry name" value="ZINC_FINGER_C2H2_1"/>
    <property type="match status" value="2"/>
</dbReference>
<keyword evidence="2" id="KW-0479">Metal-binding</keyword>
<evidence type="ECO:0000256" key="7">
    <source>
        <dbReference type="PROSITE-ProRule" id="PRU00042"/>
    </source>
</evidence>
<feature type="domain" description="C2H2-type" evidence="9">
    <location>
        <begin position="72"/>
        <end position="94"/>
    </location>
</feature>
<keyword evidence="6" id="KW-0539">Nucleus</keyword>
<organism evidence="10 11">
    <name type="scientific">Crypturellus soui</name>
    <dbReference type="NCBI Taxonomy" id="458187"/>
    <lineage>
        <taxon>Eukaryota</taxon>
        <taxon>Metazoa</taxon>
        <taxon>Chordata</taxon>
        <taxon>Craniata</taxon>
        <taxon>Vertebrata</taxon>
        <taxon>Euteleostomi</taxon>
        <taxon>Archelosauria</taxon>
        <taxon>Archosauria</taxon>
        <taxon>Dinosauria</taxon>
        <taxon>Saurischia</taxon>
        <taxon>Theropoda</taxon>
        <taxon>Coelurosauria</taxon>
        <taxon>Aves</taxon>
        <taxon>Palaeognathae</taxon>
        <taxon>Tinamiformes</taxon>
        <taxon>Tinamidae</taxon>
        <taxon>Crypturellus</taxon>
    </lineage>
</organism>
<dbReference type="GO" id="GO:0005634">
    <property type="term" value="C:nucleus"/>
    <property type="evidence" value="ECO:0007669"/>
    <property type="project" value="UniProtKB-SubCell"/>
</dbReference>
<dbReference type="InterPro" id="IPR036236">
    <property type="entry name" value="Znf_C2H2_sf"/>
</dbReference>
<dbReference type="PROSITE" id="PS50157">
    <property type="entry name" value="ZINC_FINGER_C2H2_2"/>
    <property type="match status" value="2"/>
</dbReference>
<feature type="region of interest" description="Disordered" evidence="8">
    <location>
        <begin position="1"/>
        <end position="73"/>
    </location>
</feature>
<evidence type="ECO:0000256" key="5">
    <source>
        <dbReference type="ARBA" id="ARBA00022833"/>
    </source>
</evidence>
<evidence type="ECO:0000256" key="6">
    <source>
        <dbReference type="ARBA" id="ARBA00023242"/>
    </source>
</evidence>
<evidence type="ECO:0000256" key="2">
    <source>
        <dbReference type="ARBA" id="ARBA00022723"/>
    </source>
</evidence>
<keyword evidence="11" id="KW-1185">Reference proteome</keyword>
<comment type="subcellular location">
    <subcellularLocation>
        <location evidence="1">Nucleus</location>
    </subcellularLocation>
</comment>
<evidence type="ECO:0000313" key="11">
    <source>
        <dbReference type="Proteomes" id="UP000545332"/>
    </source>
</evidence>
<keyword evidence="3" id="KW-0677">Repeat</keyword>
<keyword evidence="4 7" id="KW-0863">Zinc-finger</keyword>
<sequence length="94" mass="10977">PKSGRRSFRRRAEPRSRRRPHGTEKPYKCLECGKGFTRSSNRNAHRRLHRNAGARNSEPVRRRRGRPGERPFSCSECGKAFSYSSAFAKHRRSH</sequence>
<dbReference type="GO" id="GO:0008270">
    <property type="term" value="F:zinc ion binding"/>
    <property type="evidence" value="ECO:0007669"/>
    <property type="project" value="UniProtKB-KW"/>
</dbReference>
<feature type="non-terminal residue" evidence="10">
    <location>
        <position position="1"/>
    </location>
</feature>
<evidence type="ECO:0000256" key="4">
    <source>
        <dbReference type="ARBA" id="ARBA00022771"/>
    </source>
</evidence>
<feature type="compositionally biased region" description="Basic and acidic residues" evidence="8">
    <location>
        <begin position="10"/>
        <end position="28"/>
    </location>
</feature>
<evidence type="ECO:0000313" key="10">
    <source>
        <dbReference type="EMBL" id="NWI08913.1"/>
    </source>
</evidence>
<feature type="non-terminal residue" evidence="10">
    <location>
        <position position="94"/>
    </location>
</feature>
<evidence type="ECO:0000259" key="9">
    <source>
        <dbReference type="PROSITE" id="PS50157"/>
    </source>
</evidence>
<dbReference type="GO" id="GO:0000981">
    <property type="term" value="F:DNA-binding transcription factor activity, RNA polymerase II-specific"/>
    <property type="evidence" value="ECO:0007669"/>
    <property type="project" value="TreeGrafter"/>
</dbReference>
<dbReference type="Pfam" id="PF00096">
    <property type="entry name" value="zf-C2H2"/>
    <property type="match status" value="2"/>
</dbReference>
<reference evidence="10 11" key="1">
    <citation type="submission" date="2019-09" db="EMBL/GenBank/DDBJ databases">
        <title>Bird 10,000 Genomes (B10K) Project - Family phase.</title>
        <authorList>
            <person name="Zhang G."/>
        </authorList>
    </citation>
    <scope>NUCLEOTIDE SEQUENCE [LARGE SCALE GENOMIC DNA]</scope>
    <source>
        <strain evidence="10">B10K-MSB-42743</strain>
        <tissue evidence="10">Heart</tissue>
    </source>
</reference>
<dbReference type="InterPro" id="IPR013087">
    <property type="entry name" value="Znf_C2H2_type"/>
</dbReference>
<dbReference type="FunFam" id="3.30.160.60:FF:000029">
    <property type="entry name" value="GLI family zinc finger 4"/>
    <property type="match status" value="1"/>
</dbReference>
<dbReference type="SMART" id="SM00355">
    <property type="entry name" value="ZnF_C2H2"/>
    <property type="match status" value="2"/>
</dbReference>
<accession>A0A7K4JXY7</accession>
<dbReference type="PANTHER" id="PTHR23226:SF416">
    <property type="entry name" value="FI01424P"/>
    <property type="match status" value="1"/>
</dbReference>
<keyword evidence="5" id="KW-0862">Zinc</keyword>
<evidence type="ECO:0000256" key="3">
    <source>
        <dbReference type="ARBA" id="ARBA00022737"/>
    </source>
</evidence>
<dbReference type="FunFam" id="3.30.160.60:FF:000206">
    <property type="entry name" value="zinc finger protein 202 isoform X1"/>
    <property type="match status" value="1"/>
</dbReference>
<name>A0A7K4JXY7_9AVES</name>
<evidence type="ECO:0000256" key="8">
    <source>
        <dbReference type="SAM" id="MobiDB-lite"/>
    </source>
</evidence>
<feature type="compositionally biased region" description="Basic residues" evidence="8">
    <location>
        <begin position="43"/>
        <end position="52"/>
    </location>
</feature>
<protein>
    <submittedName>
        <fullName evidence="10">ZN271 protein</fullName>
    </submittedName>
</protein>
<dbReference type="AlphaFoldDB" id="A0A7K4JXY7"/>
<dbReference type="SUPFAM" id="SSF57667">
    <property type="entry name" value="beta-beta-alpha zinc fingers"/>
    <property type="match status" value="2"/>
</dbReference>
<evidence type="ECO:0000256" key="1">
    <source>
        <dbReference type="ARBA" id="ARBA00004123"/>
    </source>
</evidence>
<dbReference type="GO" id="GO:0000978">
    <property type="term" value="F:RNA polymerase II cis-regulatory region sequence-specific DNA binding"/>
    <property type="evidence" value="ECO:0007669"/>
    <property type="project" value="TreeGrafter"/>
</dbReference>
<dbReference type="Gene3D" id="3.30.160.60">
    <property type="entry name" value="Classic Zinc Finger"/>
    <property type="match status" value="2"/>
</dbReference>
<gene>
    <name evidence="10" type="primary">Znf271</name>
    <name evidence="10" type="ORF">CRYSOU_R13255</name>
</gene>
<dbReference type="EMBL" id="VWPX01001643">
    <property type="protein sequence ID" value="NWI08913.1"/>
    <property type="molecule type" value="Genomic_DNA"/>
</dbReference>
<dbReference type="Proteomes" id="UP000545332">
    <property type="component" value="Unassembled WGS sequence"/>
</dbReference>
<feature type="domain" description="C2H2-type" evidence="9">
    <location>
        <begin position="27"/>
        <end position="54"/>
    </location>
</feature>
<comment type="caution">
    <text evidence="10">The sequence shown here is derived from an EMBL/GenBank/DDBJ whole genome shotgun (WGS) entry which is preliminary data.</text>
</comment>
<proteinExistence type="predicted"/>